<dbReference type="AlphaFoldDB" id="A0A8S0XFB5"/>
<evidence type="ECO:0000313" key="2">
    <source>
        <dbReference type="EMBL" id="CAA7260759.1"/>
    </source>
</evidence>
<dbReference type="OrthoDB" id="277931at2759"/>
<proteinExistence type="predicted"/>
<gene>
    <name evidence="2" type="ORF">AAE3_LOCUS3051</name>
</gene>
<comment type="caution">
    <text evidence="2">The sequence shown here is derived from an EMBL/GenBank/DDBJ whole genome shotgun (WGS) entry which is preliminary data.</text>
</comment>
<evidence type="ECO:0000256" key="1">
    <source>
        <dbReference type="SAM" id="MobiDB-lite"/>
    </source>
</evidence>
<evidence type="ECO:0000313" key="3">
    <source>
        <dbReference type="Proteomes" id="UP000467700"/>
    </source>
</evidence>
<sequence length="115" mass="12489">MLDPIALREVFSVDPHVNFGTVAGLRSVEGAPGLENVDLGFPAFSDYFDEPKKPDFTGDRIAVGHQEEKKESAGSPFTNFKKNSLPSANGSLLRQPPAIASTDDADDNLLIHHRK</sequence>
<keyword evidence="3" id="KW-1185">Reference proteome</keyword>
<feature type="compositionally biased region" description="Polar residues" evidence="1">
    <location>
        <begin position="75"/>
        <end position="92"/>
    </location>
</feature>
<protein>
    <submittedName>
        <fullName evidence="2">Uncharacterized protein</fullName>
    </submittedName>
</protein>
<reference evidence="2 3" key="1">
    <citation type="submission" date="2020-01" db="EMBL/GenBank/DDBJ databases">
        <authorList>
            <person name="Gupta K D."/>
        </authorList>
    </citation>
    <scope>NUCLEOTIDE SEQUENCE [LARGE SCALE GENOMIC DNA]</scope>
</reference>
<name>A0A8S0XFB5_CYCAE</name>
<accession>A0A8S0XFB5</accession>
<dbReference type="EMBL" id="CACVBS010000030">
    <property type="protein sequence ID" value="CAA7260759.1"/>
    <property type="molecule type" value="Genomic_DNA"/>
</dbReference>
<organism evidence="2 3">
    <name type="scientific">Cyclocybe aegerita</name>
    <name type="common">Black poplar mushroom</name>
    <name type="synonym">Agrocybe aegerita</name>
    <dbReference type="NCBI Taxonomy" id="1973307"/>
    <lineage>
        <taxon>Eukaryota</taxon>
        <taxon>Fungi</taxon>
        <taxon>Dikarya</taxon>
        <taxon>Basidiomycota</taxon>
        <taxon>Agaricomycotina</taxon>
        <taxon>Agaricomycetes</taxon>
        <taxon>Agaricomycetidae</taxon>
        <taxon>Agaricales</taxon>
        <taxon>Agaricineae</taxon>
        <taxon>Bolbitiaceae</taxon>
        <taxon>Cyclocybe</taxon>
    </lineage>
</organism>
<feature type="region of interest" description="Disordered" evidence="1">
    <location>
        <begin position="55"/>
        <end position="115"/>
    </location>
</feature>
<dbReference type="Proteomes" id="UP000467700">
    <property type="component" value="Unassembled WGS sequence"/>
</dbReference>